<dbReference type="AlphaFoldDB" id="A0A7X9U894"/>
<comment type="caution">
    <text evidence="1">The sequence shown here is derived from an EMBL/GenBank/DDBJ whole genome shotgun (WGS) entry which is preliminary data.</text>
</comment>
<proteinExistence type="predicted"/>
<dbReference type="Proteomes" id="UP000519126">
    <property type="component" value="Unassembled WGS sequence"/>
</dbReference>
<gene>
    <name evidence="1" type="ORF">HHL01_14880</name>
</gene>
<evidence type="ECO:0000313" key="1">
    <source>
        <dbReference type="EMBL" id="NMF49450.1"/>
    </source>
</evidence>
<reference evidence="1 2" key="1">
    <citation type="submission" date="2020-04" db="EMBL/GenBank/DDBJ databases">
        <title>Genome Sequencing and Assembley of Pseudoalteromonas artica.</title>
        <authorList>
            <person name="Akerly B."/>
            <person name="Cook G."/>
        </authorList>
    </citation>
    <scope>NUCLEOTIDE SEQUENCE [LARGE SCALE GENOMIC DNA]</scope>
    <source>
        <strain evidence="1 2">NEC-BIFX-0059</strain>
    </source>
</reference>
<accession>A0A7X9U894</accession>
<dbReference type="Gene3D" id="2.30.42.10">
    <property type="match status" value="1"/>
</dbReference>
<name>A0A7X9U894_9GAMM</name>
<evidence type="ECO:0000313" key="2">
    <source>
        <dbReference type="Proteomes" id="UP000519126"/>
    </source>
</evidence>
<organism evidence="1 2">
    <name type="scientific">Pseudoalteromonas arctica</name>
    <dbReference type="NCBI Taxonomy" id="394751"/>
    <lineage>
        <taxon>Bacteria</taxon>
        <taxon>Pseudomonadati</taxon>
        <taxon>Pseudomonadota</taxon>
        <taxon>Gammaproteobacteria</taxon>
        <taxon>Alteromonadales</taxon>
        <taxon>Pseudoalteromonadaceae</taxon>
        <taxon>Pseudoalteromonas</taxon>
    </lineage>
</organism>
<evidence type="ECO:0008006" key="3">
    <source>
        <dbReference type="Google" id="ProtNLM"/>
    </source>
</evidence>
<sequence length="83" mass="9260">MDLMLAWLSLIFSPEINSVNFVKVYTGSSADRAGLKEDDLVIEIDGGAIPKYAAKVVKKSVDKHYFYLLNTPIVKELISIDIQ</sequence>
<dbReference type="InterPro" id="IPR036034">
    <property type="entry name" value="PDZ_sf"/>
</dbReference>
<dbReference type="EMBL" id="JABBCX010000005">
    <property type="protein sequence ID" value="NMF49450.1"/>
    <property type="molecule type" value="Genomic_DNA"/>
</dbReference>
<dbReference type="SUPFAM" id="SSF50156">
    <property type="entry name" value="PDZ domain-like"/>
    <property type="match status" value="1"/>
</dbReference>
<protein>
    <recommendedName>
        <fullName evidence="3">PDZ domain-containing protein</fullName>
    </recommendedName>
</protein>